<protein>
    <submittedName>
        <fullName evidence="2">Uncharacterized protein</fullName>
    </submittedName>
</protein>
<evidence type="ECO:0000256" key="1">
    <source>
        <dbReference type="SAM" id="Phobius"/>
    </source>
</evidence>
<reference evidence="2 3" key="1">
    <citation type="submission" date="2018-08" db="EMBL/GenBank/DDBJ databases">
        <title>A genome reference for cultivated species of the human gut microbiota.</title>
        <authorList>
            <person name="Zou Y."/>
            <person name="Xue W."/>
            <person name="Luo G."/>
        </authorList>
    </citation>
    <scope>NUCLEOTIDE SEQUENCE [LARGE SCALE GENOMIC DNA]</scope>
    <source>
        <strain evidence="2 3">TF08-14</strain>
    </source>
</reference>
<sequence>MTFLVAAIAFFASAIGTICGSGGFAGCKVNSRIDDRAVDKLIIGLMVVIMGICAFNMVKYMGV</sequence>
<keyword evidence="1" id="KW-0812">Transmembrane</keyword>
<keyword evidence="1" id="KW-1133">Transmembrane helix</keyword>
<evidence type="ECO:0000313" key="3">
    <source>
        <dbReference type="Proteomes" id="UP000260943"/>
    </source>
</evidence>
<dbReference type="EMBL" id="QSRJ01000009">
    <property type="protein sequence ID" value="RGL09470.1"/>
    <property type="molecule type" value="Genomic_DNA"/>
</dbReference>
<name>A0A3E4QQL0_9ACTN</name>
<gene>
    <name evidence="2" type="ORF">DXC81_07650</name>
</gene>
<accession>A0A3E4QQL0</accession>
<organism evidence="2 3">
    <name type="scientific">Collinsella tanakaei</name>
    <dbReference type="NCBI Taxonomy" id="626935"/>
    <lineage>
        <taxon>Bacteria</taxon>
        <taxon>Bacillati</taxon>
        <taxon>Actinomycetota</taxon>
        <taxon>Coriobacteriia</taxon>
        <taxon>Coriobacteriales</taxon>
        <taxon>Coriobacteriaceae</taxon>
        <taxon>Collinsella</taxon>
    </lineage>
</organism>
<dbReference type="Proteomes" id="UP000260943">
    <property type="component" value="Unassembled WGS sequence"/>
</dbReference>
<dbReference type="AlphaFoldDB" id="A0A3E4QQL0"/>
<dbReference type="RefSeq" id="WP_117679887.1">
    <property type="nucleotide sequence ID" value="NZ_CAJJKC010000004.1"/>
</dbReference>
<keyword evidence="1" id="KW-0472">Membrane</keyword>
<proteinExistence type="predicted"/>
<evidence type="ECO:0000313" key="2">
    <source>
        <dbReference type="EMBL" id="RGL09470.1"/>
    </source>
</evidence>
<feature type="transmembrane region" description="Helical" evidence="1">
    <location>
        <begin position="41"/>
        <end position="58"/>
    </location>
</feature>
<comment type="caution">
    <text evidence="2">The sequence shown here is derived from an EMBL/GenBank/DDBJ whole genome shotgun (WGS) entry which is preliminary data.</text>
</comment>